<proteinExistence type="predicted"/>
<gene>
    <name evidence="5" type="ORF">QBC40DRAFT_190276</name>
</gene>
<dbReference type="Pfam" id="PF00023">
    <property type="entry name" value="Ank"/>
    <property type="match status" value="1"/>
</dbReference>
<organism evidence="5 6">
    <name type="scientific">Triangularia verruculosa</name>
    <dbReference type="NCBI Taxonomy" id="2587418"/>
    <lineage>
        <taxon>Eukaryota</taxon>
        <taxon>Fungi</taxon>
        <taxon>Dikarya</taxon>
        <taxon>Ascomycota</taxon>
        <taxon>Pezizomycotina</taxon>
        <taxon>Sordariomycetes</taxon>
        <taxon>Sordariomycetidae</taxon>
        <taxon>Sordariales</taxon>
        <taxon>Podosporaceae</taxon>
        <taxon>Triangularia</taxon>
    </lineage>
</organism>
<evidence type="ECO:0000256" key="1">
    <source>
        <dbReference type="ARBA" id="ARBA00022737"/>
    </source>
</evidence>
<dbReference type="PROSITE" id="PS50088">
    <property type="entry name" value="ANK_REPEAT"/>
    <property type="match status" value="4"/>
</dbReference>
<dbReference type="Proteomes" id="UP001303160">
    <property type="component" value="Unassembled WGS sequence"/>
</dbReference>
<reference evidence="5" key="1">
    <citation type="journal article" date="2023" name="Mol. Phylogenet. Evol.">
        <title>Genome-scale phylogeny and comparative genomics of the fungal order Sordariales.</title>
        <authorList>
            <person name="Hensen N."/>
            <person name="Bonometti L."/>
            <person name="Westerberg I."/>
            <person name="Brannstrom I.O."/>
            <person name="Guillou S."/>
            <person name="Cros-Aarteil S."/>
            <person name="Calhoun S."/>
            <person name="Haridas S."/>
            <person name="Kuo A."/>
            <person name="Mondo S."/>
            <person name="Pangilinan J."/>
            <person name="Riley R."/>
            <person name="LaButti K."/>
            <person name="Andreopoulos B."/>
            <person name="Lipzen A."/>
            <person name="Chen C."/>
            <person name="Yan M."/>
            <person name="Daum C."/>
            <person name="Ng V."/>
            <person name="Clum A."/>
            <person name="Steindorff A."/>
            <person name="Ohm R.A."/>
            <person name="Martin F."/>
            <person name="Silar P."/>
            <person name="Natvig D.O."/>
            <person name="Lalanne C."/>
            <person name="Gautier V."/>
            <person name="Ament-Velasquez S.L."/>
            <person name="Kruys A."/>
            <person name="Hutchinson M.I."/>
            <person name="Powell A.J."/>
            <person name="Barry K."/>
            <person name="Miller A.N."/>
            <person name="Grigoriev I.V."/>
            <person name="Debuchy R."/>
            <person name="Gladieux P."/>
            <person name="Hiltunen Thoren M."/>
            <person name="Johannesson H."/>
        </authorList>
    </citation>
    <scope>NUCLEOTIDE SEQUENCE</scope>
    <source>
        <strain evidence="5">CBS 315.58</strain>
    </source>
</reference>
<keyword evidence="2 3" id="KW-0040">ANK repeat</keyword>
<dbReference type="SUPFAM" id="SSF48403">
    <property type="entry name" value="Ankyrin repeat"/>
    <property type="match status" value="1"/>
</dbReference>
<feature type="repeat" description="ANK" evidence="3">
    <location>
        <begin position="376"/>
        <end position="408"/>
    </location>
</feature>
<dbReference type="PROSITE" id="PS50297">
    <property type="entry name" value="ANK_REP_REGION"/>
    <property type="match status" value="4"/>
</dbReference>
<evidence type="ECO:0000256" key="4">
    <source>
        <dbReference type="SAM" id="MobiDB-lite"/>
    </source>
</evidence>
<evidence type="ECO:0000313" key="5">
    <source>
        <dbReference type="EMBL" id="KAK4205269.1"/>
    </source>
</evidence>
<feature type="compositionally biased region" description="Acidic residues" evidence="4">
    <location>
        <begin position="716"/>
        <end position="733"/>
    </location>
</feature>
<dbReference type="Pfam" id="PF12796">
    <property type="entry name" value="Ank_2"/>
    <property type="match status" value="2"/>
</dbReference>
<dbReference type="SMART" id="SM00248">
    <property type="entry name" value="ANK"/>
    <property type="match status" value="7"/>
</dbReference>
<protein>
    <submittedName>
        <fullName evidence="5">Ankyrin repeat-containing domain protein</fullName>
    </submittedName>
</protein>
<dbReference type="EMBL" id="MU863877">
    <property type="protein sequence ID" value="KAK4205269.1"/>
    <property type="molecule type" value="Genomic_DNA"/>
</dbReference>
<sequence>MDVLGAVLGVSTLIVRTTCAVYTLVDTWREAPEGLHRLLDELRRSQQFFDETEAGLREMYLVLSEEAREMPSFRSVTETLVGLFEEAAGIIGRIEETIKRIVDGNGLLECGSIELGKRRRLAWLRRTAEVTGLRKSLKSVTVGVHRLLVVQNIRMSLGVSAAVERSTCEIKSHVPKALETEVLSHVAYEFEALRVKLLSEMRDPILRRMTMLEDKFAKATDARNTLAQAPFLRHGQRRRRCEPHCCCRCHLATKYSLGHGSWQLSLFGLTIRVSGGSTGGECTSRTCERAYLRQAKEVLLFFDCPTWLFRGGISAVFSSNLHGSPELNIRVFNRLETDTPASATNIFGSIERGNIEAVKQLLKEGRASIYDLRGNTNETPLYAALYQLNMPIVRLLLQAGADPFAEAERNPKILYEVIQIYVSARPEAAELISLIPAFDRAEMSPLHLVISRFLHLSIDEALCKPEYLSYVNHIDPESTWTPLDLAALRGDTSAISKLLKAGASVTLRNKSGAPSLFQACWFGHYEVAKLLVDAGADVNETVTDCGKIPRICATNAVRHTVDAEVVSLLRRRVKSNKSWKGASPLCFAATQTNRNTVAFLIDRGANVNHTDDEGATPLVYAILHLRHENARLLLKHGGSYRFVTHTWRTILHYLAEIGDVEIIKIFTKIKMRGLVVDLKGNRKLKTPMKIFNERQSTVELRRTFNELLESVNKDDEQSDGSDEFYDASEEMVK</sequence>
<evidence type="ECO:0000256" key="2">
    <source>
        <dbReference type="ARBA" id="ARBA00023043"/>
    </source>
</evidence>
<dbReference type="InterPro" id="IPR002110">
    <property type="entry name" value="Ankyrin_rpt"/>
</dbReference>
<dbReference type="PANTHER" id="PTHR24198">
    <property type="entry name" value="ANKYRIN REPEAT AND PROTEIN KINASE DOMAIN-CONTAINING PROTEIN"/>
    <property type="match status" value="1"/>
</dbReference>
<feature type="repeat" description="ANK" evidence="3">
    <location>
        <begin position="580"/>
        <end position="612"/>
    </location>
</feature>
<dbReference type="InterPro" id="IPR036770">
    <property type="entry name" value="Ankyrin_rpt-contain_sf"/>
</dbReference>
<dbReference type="PANTHER" id="PTHR24198:SF165">
    <property type="entry name" value="ANKYRIN REPEAT-CONTAINING PROTEIN-RELATED"/>
    <property type="match status" value="1"/>
</dbReference>
<dbReference type="Gene3D" id="1.25.40.20">
    <property type="entry name" value="Ankyrin repeat-containing domain"/>
    <property type="match status" value="2"/>
</dbReference>
<comment type="caution">
    <text evidence="5">The sequence shown here is derived from an EMBL/GenBank/DDBJ whole genome shotgun (WGS) entry which is preliminary data.</text>
</comment>
<feature type="region of interest" description="Disordered" evidence="4">
    <location>
        <begin position="711"/>
        <end position="733"/>
    </location>
</feature>
<accession>A0AAN7B014</accession>
<dbReference type="AlphaFoldDB" id="A0AAN7B014"/>
<name>A0AAN7B014_9PEZI</name>
<feature type="repeat" description="ANK" evidence="3">
    <location>
        <begin position="511"/>
        <end position="543"/>
    </location>
</feature>
<feature type="repeat" description="ANK" evidence="3">
    <location>
        <begin position="478"/>
        <end position="510"/>
    </location>
</feature>
<reference evidence="5" key="2">
    <citation type="submission" date="2023-05" db="EMBL/GenBank/DDBJ databases">
        <authorList>
            <consortium name="Lawrence Berkeley National Laboratory"/>
            <person name="Steindorff A."/>
            <person name="Hensen N."/>
            <person name="Bonometti L."/>
            <person name="Westerberg I."/>
            <person name="Brannstrom I.O."/>
            <person name="Guillou S."/>
            <person name="Cros-Aarteil S."/>
            <person name="Calhoun S."/>
            <person name="Haridas S."/>
            <person name="Kuo A."/>
            <person name="Mondo S."/>
            <person name="Pangilinan J."/>
            <person name="Riley R."/>
            <person name="Labutti K."/>
            <person name="Andreopoulos B."/>
            <person name="Lipzen A."/>
            <person name="Chen C."/>
            <person name="Yanf M."/>
            <person name="Daum C."/>
            <person name="Ng V."/>
            <person name="Clum A."/>
            <person name="Ohm R."/>
            <person name="Martin F."/>
            <person name="Silar P."/>
            <person name="Natvig D."/>
            <person name="Lalanne C."/>
            <person name="Gautier V."/>
            <person name="Ament-Velasquez S.L."/>
            <person name="Kruys A."/>
            <person name="Hutchinson M.I."/>
            <person name="Powell A.J."/>
            <person name="Barry K."/>
            <person name="Miller A.N."/>
            <person name="Grigoriev I.V."/>
            <person name="Debuchy R."/>
            <person name="Gladieux P."/>
            <person name="Thoren M.H."/>
            <person name="Johannesson H."/>
        </authorList>
    </citation>
    <scope>NUCLEOTIDE SEQUENCE</scope>
    <source>
        <strain evidence="5">CBS 315.58</strain>
    </source>
</reference>
<evidence type="ECO:0000256" key="3">
    <source>
        <dbReference type="PROSITE-ProRule" id="PRU00023"/>
    </source>
</evidence>
<keyword evidence="6" id="KW-1185">Reference proteome</keyword>
<evidence type="ECO:0000313" key="6">
    <source>
        <dbReference type="Proteomes" id="UP001303160"/>
    </source>
</evidence>
<keyword evidence="1" id="KW-0677">Repeat</keyword>